<dbReference type="GO" id="GO:0016787">
    <property type="term" value="F:hydrolase activity"/>
    <property type="evidence" value="ECO:0007669"/>
    <property type="project" value="UniProtKB-KW"/>
</dbReference>
<evidence type="ECO:0000313" key="2">
    <source>
        <dbReference type="EMBL" id="MBC5999495.1"/>
    </source>
</evidence>
<dbReference type="AlphaFoldDB" id="A0A923NG15"/>
<dbReference type="InterPro" id="IPR000868">
    <property type="entry name" value="Isochorismatase-like_dom"/>
</dbReference>
<dbReference type="EMBL" id="JACRWC010000071">
    <property type="protein sequence ID" value="MBC5999495.1"/>
    <property type="molecule type" value="Genomic_DNA"/>
</dbReference>
<dbReference type="SUPFAM" id="SSF52499">
    <property type="entry name" value="Isochorismatase-like hydrolases"/>
    <property type="match status" value="1"/>
</dbReference>
<feature type="domain" description="Isochorismatase-like" evidence="1">
    <location>
        <begin position="9"/>
        <end position="158"/>
    </location>
</feature>
<proteinExistence type="predicted"/>
<dbReference type="PANTHER" id="PTHR14119:SF3">
    <property type="entry name" value="ISOCHORISMATASE DOMAIN-CONTAINING PROTEIN 2"/>
    <property type="match status" value="1"/>
</dbReference>
<organism evidence="2 3">
    <name type="scientific">Lentihominibacter faecis</name>
    <dbReference type="NCBI Taxonomy" id="2764712"/>
    <lineage>
        <taxon>Bacteria</taxon>
        <taxon>Bacillati</taxon>
        <taxon>Bacillota</taxon>
        <taxon>Clostridia</taxon>
        <taxon>Peptostreptococcales</taxon>
        <taxon>Anaerovoracaceae</taxon>
        <taxon>Lentihominibacter</taxon>
    </lineage>
</organism>
<keyword evidence="3" id="KW-1185">Reference proteome</keyword>
<keyword evidence="2" id="KW-0378">Hydrolase</keyword>
<evidence type="ECO:0000259" key="1">
    <source>
        <dbReference type="Pfam" id="PF00857"/>
    </source>
</evidence>
<protein>
    <submittedName>
        <fullName evidence="2">Hydrolase</fullName>
    </submittedName>
</protein>
<dbReference type="CDD" id="cd01012">
    <property type="entry name" value="YcaC_related"/>
    <property type="match status" value="1"/>
</dbReference>
<name>A0A923NG15_9FIRM</name>
<dbReference type="InterPro" id="IPR050993">
    <property type="entry name" value="Isochorismatase_domain"/>
</dbReference>
<evidence type="ECO:0000313" key="3">
    <source>
        <dbReference type="Proteomes" id="UP000644115"/>
    </source>
</evidence>
<dbReference type="Pfam" id="PF00857">
    <property type="entry name" value="Isochorismatase"/>
    <property type="match status" value="1"/>
</dbReference>
<dbReference type="Proteomes" id="UP000644115">
    <property type="component" value="Unassembled WGS sequence"/>
</dbReference>
<gene>
    <name evidence="2" type="ORF">H8876_05730</name>
</gene>
<sequence>MSFITKDDTVLVAIDFQEKLMPAMSNGEETEERAAKLIRGMKVFDIPAIVTQQYTKGIGPTTAKLSAELGDFKHVEKTAFSAMRMSEFRERLKETGRKNVVICGVEAHICVLQTTLQLMEEGYNVYLVVDCIDSRNENDKLWGISRMGEAGAVITTYESVLYEILQDSKADGFKAISAIVK</sequence>
<comment type="caution">
    <text evidence="2">The sequence shown here is derived from an EMBL/GenBank/DDBJ whole genome shotgun (WGS) entry which is preliminary data.</text>
</comment>
<dbReference type="InterPro" id="IPR036380">
    <property type="entry name" value="Isochorismatase-like_sf"/>
</dbReference>
<accession>A0A923NG15</accession>
<dbReference type="PANTHER" id="PTHR14119">
    <property type="entry name" value="HYDROLASE"/>
    <property type="match status" value="1"/>
</dbReference>
<reference evidence="2" key="1">
    <citation type="submission" date="2020-08" db="EMBL/GenBank/DDBJ databases">
        <authorList>
            <person name="Liu C."/>
            <person name="Sun Q."/>
        </authorList>
    </citation>
    <scope>NUCLEOTIDE SEQUENCE</scope>
    <source>
        <strain evidence="2">BX16</strain>
    </source>
</reference>
<dbReference type="Gene3D" id="3.40.50.850">
    <property type="entry name" value="Isochorismatase-like"/>
    <property type="match status" value="1"/>
</dbReference>
<dbReference type="RefSeq" id="WP_249286923.1">
    <property type="nucleotide sequence ID" value="NZ_JACRWC010000071.1"/>
</dbReference>